<dbReference type="Pfam" id="PF13837">
    <property type="entry name" value="Myb_DNA-bind_4"/>
    <property type="match status" value="1"/>
</dbReference>
<dbReference type="InterPro" id="IPR044822">
    <property type="entry name" value="Myb_DNA-bind_4"/>
</dbReference>
<gene>
    <name evidence="3" type="ORF">G0U57_019020</name>
</gene>
<organism evidence="3 4">
    <name type="scientific">Chelydra serpentina</name>
    <name type="common">Snapping turtle</name>
    <name type="synonym">Testudo serpentina</name>
    <dbReference type="NCBI Taxonomy" id="8475"/>
    <lineage>
        <taxon>Eukaryota</taxon>
        <taxon>Metazoa</taxon>
        <taxon>Chordata</taxon>
        <taxon>Craniata</taxon>
        <taxon>Vertebrata</taxon>
        <taxon>Euteleostomi</taxon>
        <taxon>Archelosauria</taxon>
        <taxon>Testudinata</taxon>
        <taxon>Testudines</taxon>
        <taxon>Cryptodira</taxon>
        <taxon>Durocryptodira</taxon>
        <taxon>Americhelydia</taxon>
        <taxon>Chelydroidea</taxon>
        <taxon>Chelydridae</taxon>
        <taxon>Chelydra</taxon>
    </lineage>
</organism>
<reference evidence="3 4" key="1">
    <citation type="journal article" date="2020" name="G3 (Bethesda)">
        <title>Draft Genome of the Common Snapping Turtle, Chelydra serpentina, a Model for Phenotypic Plasticity in Reptiles.</title>
        <authorList>
            <person name="Das D."/>
            <person name="Singh S.K."/>
            <person name="Bierstedt J."/>
            <person name="Erickson A."/>
            <person name="Galli G.L.J."/>
            <person name="Crossley D.A. 2nd"/>
            <person name="Rhen T."/>
        </authorList>
    </citation>
    <scope>NUCLEOTIDE SEQUENCE [LARGE SCALE GENOMIC DNA]</scope>
    <source>
        <strain evidence="3">KW</strain>
    </source>
</reference>
<dbReference type="OrthoDB" id="9042534at2759"/>
<evidence type="ECO:0000256" key="1">
    <source>
        <dbReference type="SAM" id="MobiDB-lite"/>
    </source>
</evidence>
<dbReference type="Gene3D" id="1.10.10.60">
    <property type="entry name" value="Homeodomain-like"/>
    <property type="match status" value="1"/>
</dbReference>
<feature type="domain" description="Myb/SANT-like DNA-binding" evidence="2">
    <location>
        <begin position="13"/>
        <end position="101"/>
    </location>
</feature>
<accession>A0A8T1SWG5</accession>
<proteinExistence type="predicted"/>
<feature type="region of interest" description="Disordered" evidence="1">
    <location>
        <begin position="115"/>
        <end position="154"/>
    </location>
</feature>
<dbReference type="EMBL" id="JAHGAV010000072">
    <property type="protein sequence ID" value="KAG6933576.1"/>
    <property type="molecule type" value="Genomic_DNA"/>
</dbReference>
<evidence type="ECO:0000259" key="2">
    <source>
        <dbReference type="Pfam" id="PF13837"/>
    </source>
</evidence>
<dbReference type="AlphaFoldDB" id="A0A8T1SWG5"/>
<comment type="caution">
    <text evidence="3">The sequence shown here is derived from an EMBL/GenBank/DDBJ whole genome shotgun (WGS) entry which is preliminary data.</text>
</comment>
<dbReference type="Proteomes" id="UP000765507">
    <property type="component" value="Unassembled WGS sequence"/>
</dbReference>
<protein>
    <submittedName>
        <fullName evidence="3">Zinc finger and SCAN domain containing 32</fullName>
    </submittedName>
</protein>
<feature type="non-terminal residue" evidence="3">
    <location>
        <position position="1"/>
    </location>
</feature>
<name>A0A8T1SWG5_CHESE</name>
<dbReference type="PANTHER" id="PTHR47595:SF1">
    <property type="entry name" value="MYB_SANT-LIKE DNA-BINDING DOMAIN-CONTAINING PROTEIN"/>
    <property type="match status" value="1"/>
</dbReference>
<dbReference type="FunFam" id="1.10.10.60:FF:000032">
    <property type="entry name" value="Zinc finger and SCAN domain-containing 20"/>
    <property type="match status" value="1"/>
</dbReference>
<sequence length="194" mass="21868">TMMESQNRRRAPAWTEREVRDLIAVWGDETVLAELRSKRRNANTYAKVSKGMQDRGYNRDAQQCRVKIKELRQAYQKTRDANSRSGSEPQTCRFYDELHAILGGAASTDPPMWYDSICGSSETTEEHFRGEEDDDNDAENSAQTQQGSREALFPDSQELFVTLEPVPYEPTQGVLDAGEGTSGECTSVKLIHVL</sequence>
<evidence type="ECO:0000313" key="4">
    <source>
        <dbReference type="Proteomes" id="UP000765507"/>
    </source>
</evidence>
<evidence type="ECO:0000313" key="3">
    <source>
        <dbReference type="EMBL" id="KAG6933576.1"/>
    </source>
</evidence>
<keyword evidence="4" id="KW-1185">Reference proteome</keyword>
<dbReference type="PANTHER" id="PTHR47595">
    <property type="entry name" value="HEAT SHOCK 70 KDA PROTEIN 14"/>
    <property type="match status" value="1"/>
</dbReference>